<organism evidence="1 2">
    <name type="scientific">Caldithrix abyssi DSM 13497</name>
    <dbReference type="NCBI Taxonomy" id="880073"/>
    <lineage>
        <taxon>Bacteria</taxon>
        <taxon>Pseudomonadati</taxon>
        <taxon>Calditrichota</taxon>
        <taxon>Calditrichia</taxon>
        <taxon>Calditrichales</taxon>
        <taxon>Calditrichaceae</taxon>
        <taxon>Caldithrix</taxon>
    </lineage>
</organism>
<dbReference type="RefSeq" id="WP_169313633.1">
    <property type="nucleotide sequence ID" value="NZ_CM001402.1"/>
</dbReference>
<dbReference type="AlphaFoldDB" id="A0A1J1CCG4"/>
<dbReference type="KEGG" id="caby:Cabys_3659"/>
<reference evidence="1 2" key="1">
    <citation type="submission" date="2016-11" db="EMBL/GenBank/DDBJ databases">
        <title>Genomic analysis of Caldithrix abyssi and proposal of a novel bacterial phylum Caldithrichaeota.</title>
        <authorList>
            <person name="Kublanov I."/>
            <person name="Sigalova O."/>
            <person name="Gavrilov S."/>
            <person name="Lebedinsky A."/>
            <person name="Ivanova N."/>
            <person name="Daum C."/>
            <person name="Reddy T."/>
            <person name="Klenk H.P."/>
            <person name="Goker M."/>
            <person name="Reva O."/>
            <person name="Miroshnichenko M."/>
            <person name="Kyprides N."/>
            <person name="Woyke T."/>
            <person name="Gelfand M."/>
        </authorList>
    </citation>
    <scope>NUCLEOTIDE SEQUENCE [LARGE SCALE GENOMIC DNA]</scope>
    <source>
        <strain evidence="1 2">LF13</strain>
    </source>
</reference>
<dbReference type="Proteomes" id="UP000183868">
    <property type="component" value="Chromosome"/>
</dbReference>
<protein>
    <submittedName>
        <fullName evidence="1">Uncharacterized protein</fullName>
    </submittedName>
</protein>
<dbReference type="EMBL" id="CP018099">
    <property type="protein sequence ID" value="APF20405.1"/>
    <property type="molecule type" value="Genomic_DNA"/>
</dbReference>
<gene>
    <name evidence="1" type="ORF">Cabys_3659</name>
</gene>
<name>A0A1J1CCG4_CALAY</name>
<evidence type="ECO:0000313" key="2">
    <source>
        <dbReference type="Proteomes" id="UP000183868"/>
    </source>
</evidence>
<proteinExistence type="predicted"/>
<sequence>MIFFLCDGDFTRIEQIRRQKYIDALWFMSKLLNKQDEKNEEVEIDEF</sequence>
<accession>A0A1J1CCG4</accession>
<evidence type="ECO:0000313" key="1">
    <source>
        <dbReference type="EMBL" id="APF20405.1"/>
    </source>
</evidence>